<dbReference type="Pfam" id="PF05559">
    <property type="entry name" value="DUF763"/>
    <property type="match status" value="1"/>
</dbReference>
<evidence type="ECO:0000313" key="1">
    <source>
        <dbReference type="EMBL" id="ALL00156.1"/>
    </source>
</evidence>
<dbReference type="AlphaFoldDB" id="A0A0P0N0S1"/>
<dbReference type="PANTHER" id="PTHR38597:SF1">
    <property type="entry name" value="BLL3834 PROTEIN"/>
    <property type="match status" value="1"/>
</dbReference>
<dbReference type="InterPro" id="IPR008482">
    <property type="entry name" value="DUF763"/>
</dbReference>
<name>A0A0P0N0S1_9CREN</name>
<sequence length="426" mass="48405">MSRFKLFRLLHPSIVGSRYQERAWGVFRVVVAGYRAMWGIAELPLHDGHVPAWLARYMKKLAKAILAVTVEIHGPDKVVEWFADPIWFQAFNNAIGMDWDSSGSTTVTLGIVKQVTLEDPNLGIAVAGGKGTKARETPREIDGIADTFNLSSSTVKELKLVSRLSAKTDTVLLQDGYQLYHHAVIVSSTGKWTVIQQGMNTEKRLARRYHWSKPLPPIPTLEPHRAIASNRREDFVIDMTSKMSREARDTILDLVRDDPRRLLHQIHQAYMVVKGVAPLTMFQTSRPTNSVEALKRYARYYRPQSRPPRHIEQVLRKVYELSPRSIEELVLVEGVGPATLRSLALVAEIVYGVPVSHNDPANAPLDPFRYAYIAGGKDGIPYPFRRDYAERVIEFLENVLAEARLDEKSRRRALERVRRLANMLPR</sequence>
<evidence type="ECO:0000313" key="2">
    <source>
        <dbReference type="Proteomes" id="UP000058613"/>
    </source>
</evidence>
<dbReference type="STRING" id="1273541.Pyrde_0106"/>
<evidence type="ECO:0008006" key="3">
    <source>
        <dbReference type="Google" id="ProtNLM"/>
    </source>
</evidence>
<reference evidence="1 2" key="1">
    <citation type="submission" date="2015-10" db="EMBL/GenBank/DDBJ databases">
        <title>Complete genome sequence of hyperthermophilic archaeon Pyrodictium delaneyi Su06.</title>
        <authorList>
            <person name="Jung J.-H."/>
            <person name="Lin J."/>
            <person name="Holden J.F."/>
            <person name="Park C.-S."/>
        </authorList>
    </citation>
    <scope>NUCLEOTIDE SEQUENCE [LARGE SCALE GENOMIC DNA]</scope>
    <source>
        <strain evidence="1 2">Su06</strain>
    </source>
</reference>
<organism evidence="1 2">
    <name type="scientific">Pyrodictium delaneyi</name>
    <dbReference type="NCBI Taxonomy" id="1273541"/>
    <lineage>
        <taxon>Archaea</taxon>
        <taxon>Thermoproteota</taxon>
        <taxon>Thermoprotei</taxon>
        <taxon>Desulfurococcales</taxon>
        <taxon>Pyrodictiaceae</taxon>
        <taxon>Pyrodictium</taxon>
    </lineage>
</organism>
<protein>
    <recommendedName>
        <fullName evidence="3">DUF763 domain-containing protein</fullName>
    </recommendedName>
</protein>
<dbReference type="PANTHER" id="PTHR38597">
    <property type="entry name" value="BLL3834 PROTEIN"/>
    <property type="match status" value="1"/>
</dbReference>
<dbReference type="Proteomes" id="UP000058613">
    <property type="component" value="Chromosome"/>
</dbReference>
<proteinExistence type="predicted"/>
<dbReference type="KEGG" id="pdl:Pyrde_0106"/>
<dbReference type="EMBL" id="CP013011">
    <property type="protein sequence ID" value="ALL00156.1"/>
    <property type="molecule type" value="Genomic_DNA"/>
</dbReference>
<accession>A0A0P0N0S1</accession>
<dbReference type="PATRIC" id="fig|1273541.4.peg.112"/>
<gene>
    <name evidence="1" type="ORF">Pyrde_0106</name>
</gene>